<evidence type="ECO:0000259" key="7">
    <source>
        <dbReference type="Pfam" id="PF00520"/>
    </source>
</evidence>
<evidence type="ECO:0000256" key="5">
    <source>
        <dbReference type="ARBA" id="ARBA00023136"/>
    </source>
</evidence>
<evidence type="ECO:0000256" key="1">
    <source>
        <dbReference type="ARBA" id="ARBA00004141"/>
    </source>
</evidence>
<dbReference type="Pfam" id="PF00520">
    <property type="entry name" value="Ion_trans"/>
    <property type="match status" value="1"/>
</dbReference>
<dbReference type="Proteomes" id="UP000615446">
    <property type="component" value="Unassembled WGS sequence"/>
</dbReference>
<feature type="transmembrane region" description="Helical" evidence="6">
    <location>
        <begin position="786"/>
        <end position="806"/>
    </location>
</feature>
<dbReference type="SUPFAM" id="SSF69322">
    <property type="entry name" value="Tricorn protease domain 2"/>
    <property type="match status" value="1"/>
</dbReference>
<evidence type="ECO:0000313" key="8">
    <source>
        <dbReference type="EMBL" id="GES90886.1"/>
    </source>
</evidence>
<evidence type="ECO:0000256" key="2">
    <source>
        <dbReference type="ARBA" id="ARBA00022692"/>
    </source>
</evidence>
<dbReference type="GO" id="GO:0005886">
    <property type="term" value="C:plasma membrane"/>
    <property type="evidence" value="ECO:0007669"/>
    <property type="project" value="TreeGrafter"/>
</dbReference>
<evidence type="ECO:0000256" key="3">
    <source>
        <dbReference type="ARBA" id="ARBA00022737"/>
    </source>
</evidence>
<dbReference type="InterPro" id="IPR005821">
    <property type="entry name" value="Ion_trans_dom"/>
</dbReference>
<keyword evidence="5 6" id="KW-0472">Membrane</keyword>
<feature type="transmembrane region" description="Helical" evidence="6">
    <location>
        <begin position="699"/>
        <end position="722"/>
    </location>
</feature>
<feature type="transmembrane region" description="Helical" evidence="6">
    <location>
        <begin position="667"/>
        <end position="692"/>
    </location>
</feature>
<comment type="subcellular location">
    <subcellularLocation>
        <location evidence="1">Membrane</location>
        <topology evidence="1">Multi-pass membrane protein</topology>
    </subcellularLocation>
</comment>
<dbReference type="EMBL" id="BLAL01000197">
    <property type="protein sequence ID" value="GES90886.1"/>
    <property type="molecule type" value="Genomic_DNA"/>
</dbReference>
<evidence type="ECO:0000313" key="9">
    <source>
        <dbReference type="Proteomes" id="UP000615446"/>
    </source>
</evidence>
<feature type="domain" description="Ion transport" evidence="7">
    <location>
        <begin position="567"/>
        <end position="817"/>
    </location>
</feature>
<evidence type="ECO:0000256" key="4">
    <source>
        <dbReference type="ARBA" id="ARBA00022989"/>
    </source>
</evidence>
<gene>
    <name evidence="8" type="ORF">RCL2_001771400</name>
</gene>
<dbReference type="PANTHER" id="PTHR10582">
    <property type="entry name" value="TRANSIENT RECEPTOR POTENTIAL ION CHANNEL PROTEIN"/>
    <property type="match status" value="1"/>
</dbReference>
<keyword evidence="2 6" id="KW-0812">Transmembrane</keyword>
<protein>
    <recommendedName>
        <fullName evidence="7">Ion transport domain-containing protein</fullName>
    </recommendedName>
</protein>
<evidence type="ECO:0000256" key="6">
    <source>
        <dbReference type="SAM" id="Phobius"/>
    </source>
</evidence>
<keyword evidence="4 6" id="KW-1133">Transmembrane helix</keyword>
<dbReference type="InterPro" id="IPR024862">
    <property type="entry name" value="TRPV"/>
</dbReference>
<reference evidence="8" key="1">
    <citation type="submission" date="2019-10" db="EMBL/GenBank/DDBJ databases">
        <title>Conservation and host-specific expression of non-tandemly repeated heterogenous ribosome RNA gene in arbuscular mycorrhizal fungi.</title>
        <authorList>
            <person name="Maeda T."/>
            <person name="Kobayashi Y."/>
            <person name="Nakagawa T."/>
            <person name="Ezawa T."/>
            <person name="Yamaguchi K."/>
            <person name="Bino T."/>
            <person name="Nishimoto Y."/>
            <person name="Shigenobu S."/>
            <person name="Kawaguchi M."/>
        </authorList>
    </citation>
    <scope>NUCLEOTIDE SEQUENCE</scope>
    <source>
        <strain evidence="8">HR1</strain>
    </source>
</reference>
<keyword evidence="3" id="KW-0677">Repeat</keyword>
<dbReference type="AlphaFoldDB" id="A0A8H3LRK7"/>
<feature type="transmembrane region" description="Helical" evidence="6">
    <location>
        <begin position="623"/>
        <end position="647"/>
    </location>
</feature>
<dbReference type="PANTHER" id="PTHR10582:SF2">
    <property type="entry name" value="INACTIVE"/>
    <property type="match status" value="1"/>
</dbReference>
<dbReference type="GO" id="GO:0005216">
    <property type="term" value="F:monoatomic ion channel activity"/>
    <property type="evidence" value="ECO:0007669"/>
    <property type="project" value="InterPro"/>
</dbReference>
<accession>A0A8H3LRK7</accession>
<dbReference type="GO" id="GO:0098703">
    <property type="term" value="P:calcium ion import across plasma membrane"/>
    <property type="evidence" value="ECO:0007669"/>
    <property type="project" value="TreeGrafter"/>
</dbReference>
<name>A0A8H3LRK7_9GLOM</name>
<dbReference type="OrthoDB" id="2323852at2759"/>
<proteinExistence type="predicted"/>
<sequence>MIDTNYYQQTQSIELYDINTLKMVNVFHRRYEDSVISRNNEPGIFAISTDSRLFAYSYGDNTITIYLIESGLEVVSKIFDKICKIKFLEFIEDDKKLFIIGEDNESNVNLHIWFISGCLVDCSREKVGLSVSTLLKYEEYYRTLTKANGIIIGLNDLNDEETIFTLGISVIEKTTFGEGDIGTSEMIDVDPRVLEPWNNNFITTNKIYYYKKTYFLVTGQNSIQLWKRISTDSKDFSNFENLDLVYILIYDNNKFQMDDDNNDVNWMTTTMTSLSFKYFIERYPDNWKLMEAQYPLMAYLIYSRSFSLIKYILFDDKGHAKNLHRPQTKYISYPYYNYLKLYDDFKNNDDFKLNEEDLKSFNDLELALNFSQDQDAVMLAYLLEYYSENSMTHIGWMINVAKILPVLSKQYCANYMESLFYKRCFGGTKLCPLNKRFTVLPSSLKLKVYIPITWLIPAKSISFLRYKKLRNEELPNIFAVPFPNFTTYNSKIEKKPEGIIENFYYYILYWLREISYPHSYNNSNDGKINPFLQIKNKDAFFDVPVIEAVMTSKWIQTKRYWMIPLIYYIVFLFIFSFLSSLFLSDDKNKHNAKFMTMTGIFYYVGLYLLSIEIKQMWKYGSEYWNVFNMFDLCSILLGIIVFTLILVKSFNVSIKINNEGIVILTMITTLVLWIEMLLWLRLFTGVAIYIYIFGNILKVIIPFFVFMLVLCIGFGLSMFVLFGHPSLLNLDPSSSTFTLNSNGTKNLTLTGQSPDNPFDTIWDAILSAYNWNTINLNSYNYWPLKLFAFIGNVIIVLVLLNMIIALMNDTFNKAKEDGNLGLLKFRVELINDYERLDNPFFKFLYDEPSYVFFRRDPDLMKNWIEKSQKLEGTKLYSWFHESIDKEIVIFDDNIKDWYKFISGQDQPTQ</sequence>
<organism evidence="8 9">
    <name type="scientific">Rhizophagus clarus</name>
    <dbReference type="NCBI Taxonomy" id="94130"/>
    <lineage>
        <taxon>Eukaryota</taxon>
        <taxon>Fungi</taxon>
        <taxon>Fungi incertae sedis</taxon>
        <taxon>Mucoromycota</taxon>
        <taxon>Glomeromycotina</taxon>
        <taxon>Glomeromycetes</taxon>
        <taxon>Glomerales</taxon>
        <taxon>Glomeraceae</taxon>
        <taxon>Rhizophagus</taxon>
    </lineage>
</organism>
<comment type="caution">
    <text evidence="8">The sequence shown here is derived from an EMBL/GenBank/DDBJ whole genome shotgun (WGS) entry which is preliminary data.</text>
</comment>
<feature type="transmembrane region" description="Helical" evidence="6">
    <location>
        <begin position="560"/>
        <end position="582"/>
    </location>
</feature>
<feature type="transmembrane region" description="Helical" evidence="6">
    <location>
        <begin position="594"/>
        <end position="611"/>
    </location>
</feature>